<evidence type="ECO:0000259" key="2">
    <source>
        <dbReference type="SMART" id="SM00960"/>
    </source>
</evidence>
<name>A0ABW5FYU1_9PSEU</name>
<keyword evidence="4" id="KW-1185">Reference proteome</keyword>
<dbReference type="Gene3D" id="3.30.450.30">
    <property type="entry name" value="Dynein light chain 2a, cytoplasmic"/>
    <property type="match status" value="1"/>
</dbReference>
<dbReference type="EMBL" id="JBHUKR010000015">
    <property type="protein sequence ID" value="MFD2419825.1"/>
    <property type="molecule type" value="Genomic_DNA"/>
</dbReference>
<protein>
    <submittedName>
        <fullName evidence="3">Roadblock/LC7 domain-containing protein</fullName>
    </submittedName>
</protein>
<dbReference type="Proteomes" id="UP001597417">
    <property type="component" value="Unassembled WGS sequence"/>
</dbReference>
<proteinExistence type="predicted"/>
<dbReference type="RefSeq" id="WP_378267855.1">
    <property type="nucleotide sequence ID" value="NZ_JBHUKR010000015.1"/>
</dbReference>
<reference evidence="4" key="1">
    <citation type="journal article" date="2019" name="Int. J. Syst. Evol. Microbiol.">
        <title>The Global Catalogue of Microorganisms (GCM) 10K type strain sequencing project: providing services to taxonomists for standard genome sequencing and annotation.</title>
        <authorList>
            <consortium name="The Broad Institute Genomics Platform"/>
            <consortium name="The Broad Institute Genome Sequencing Center for Infectious Disease"/>
            <person name="Wu L."/>
            <person name="Ma J."/>
        </authorList>
    </citation>
    <scope>NUCLEOTIDE SEQUENCE [LARGE SCALE GENOMIC DNA]</scope>
    <source>
        <strain evidence="4">CGMCC 4.7645</strain>
    </source>
</reference>
<sequence length="168" mass="18043">MFEAREDTRELDWLLDEMVSNAPRVRHALLLSNDGLPMATSAGTDRETSEHMAAVSSALNSLAKGAGRQFEAGAVRQTMVELEGGFLFVIAAGGGTCLAVFAEAGTDVGMVAYEMARLVRRVGEHLVTVPRRPVVPERQSAHREMPGKNDRPDAPSSRLSIGAERTGP</sequence>
<dbReference type="InterPro" id="IPR053141">
    <property type="entry name" value="Mycobact_SerProt_Inhib_Rv3364c"/>
</dbReference>
<feature type="region of interest" description="Disordered" evidence="1">
    <location>
        <begin position="130"/>
        <end position="168"/>
    </location>
</feature>
<feature type="compositionally biased region" description="Basic and acidic residues" evidence="1">
    <location>
        <begin position="139"/>
        <end position="153"/>
    </location>
</feature>
<comment type="caution">
    <text evidence="3">The sequence shown here is derived from an EMBL/GenBank/DDBJ whole genome shotgun (WGS) entry which is preliminary data.</text>
</comment>
<organism evidence="3 4">
    <name type="scientific">Amycolatopsis pigmentata</name>
    <dbReference type="NCBI Taxonomy" id="450801"/>
    <lineage>
        <taxon>Bacteria</taxon>
        <taxon>Bacillati</taxon>
        <taxon>Actinomycetota</taxon>
        <taxon>Actinomycetes</taxon>
        <taxon>Pseudonocardiales</taxon>
        <taxon>Pseudonocardiaceae</taxon>
        <taxon>Amycolatopsis</taxon>
    </lineage>
</organism>
<accession>A0ABW5FYU1</accession>
<gene>
    <name evidence="3" type="ORF">ACFSXZ_26195</name>
</gene>
<dbReference type="PANTHER" id="PTHR36222">
    <property type="entry name" value="SERINE PROTEASE INHIBITOR RV3364C"/>
    <property type="match status" value="1"/>
</dbReference>
<dbReference type="SMART" id="SM00960">
    <property type="entry name" value="Robl_LC7"/>
    <property type="match status" value="1"/>
</dbReference>
<feature type="domain" description="Roadblock/LAMTOR2" evidence="2">
    <location>
        <begin position="12"/>
        <end position="102"/>
    </location>
</feature>
<evidence type="ECO:0000313" key="3">
    <source>
        <dbReference type="EMBL" id="MFD2419825.1"/>
    </source>
</evidence>
<evidence type="ECO:0000256" key="1">
    <source>
        <dbReference type="SAM" id="MobiDB-lite"/>
    </source>
</evidence>
<dbReference type="Pfam" id="PF03259">
    <property type="entry name" value="Robl_LC7"/>
    <property type="match status" value="1"/>
</dbReference>
<dbReference type="PANTHER" id="PTHR36222:SF1">
    <property type="entry name" value="SERINE PROTEASE INHIBITOR RV3364C"/>
    <property type="match status" value="1"/>
</dbReference>
<dbReference type="InterPro" id="IPR004942">
    <property type="entry name" value="Roadblock/LAMTOR2_dom"/>
</dbReference>
<dbReference type="SUPFAM" id="SSF103196">
    <property type="entry name" value="Roadblock/LC7 domain"/>
    <property type="match status" value="1"/>
</dbReference>
<evidence type="ECO:0000313" key="4">
    <source>
        <dbReference type="Proteomes" id="UP001597417"/>
    </source>
</evidence>